<keyword evidence="3" id="KW-1133">Transmembrane helix</keyword>
<keyword evidence="1 2" id="KW-0808">Transferase</keyword>
<dbReference type="Gene3D" id="1.20.120.1760">
    <property type="match status" value="1"/>
</dbReference>
<feature type="transmembrane region" description="Helical" evidence="3">
    <location>
        <begin position="149"/>
        <end position="182"/>
    </location>
</feature>
<keyword evidence="3" id="KW-0472">Membrane</keyword>
<dbReference type="PROSITE" id="PS00379">
    <property type="entry name" value="CDP_ALCOHOL_P_TRANSF"/>
    <property type="match status" value="1"/>
</dbReference>
<keyword evidence="5" id="KW-1185">Reference proteome</keyword>
<organism evidence="4 5">
    <name type="scientific">Actinomadura vinacea</name>
    <dbReference type="NCBI Taxonomy" id="115336"/>
    <lineage>
        <taxon>Bacteria</taxon>
        <taxon>Bacillati</taxon>
        <taxon>Actinomycetota</taxon>
        <taxon>Actinomycetes</taxon>
        <taxon>Streptosporangiales</taxon>
        <taxon>Thermomonosporaceae</taxon>
        <taxon>Actinomadura</taxon>
    </lineage>
</organism>
<accession>A0ABN3IXL5</accession>
<evidence type="ECO:0000313" key="5">
    <source>
        <dbReference type="Proteomes" id="UP001501231"/>
    </source>
</evidence>
<feature type="transmembrane region" description="Helical" evidence="3">
    <location>
        <begin position="97"/>
        <end position="114"/>
    </location>
</feature>
<feature type="transmembrane region" description="Helical" evidence="3">
    <location>
        <begin position="43"/>
        <end position="70"/>
    </location>
</feature>
<evidence type="ECO:0000256" key="1">
    <source>
        <dbReference type="ARBA" id="ARBA00022679"/>
    </source>
</evidence>
<dbReference type="InterPro" id="IPR000462">
    <property type="entry name" value="CDP-OH_P_trans"/>
</dbReference>
<reference evidence="4 5" key="1">
    <citation type="journal article" date="2019" name="Int. J. Syst. Evol. Microbiol.">
        <title>The Global Catalogue of Microorganisms (GCM) 10K type strain sequencing project: providing services to taxonomists for standard genome sequencing and annotation.</title>
        <authorList>
            <consortium name="The Broad Institute Genomics Platform"/>
            <consortium name="The Broad Institute Genome Sequencing Center for Infectious Disease"/>
            <person name="Wu L."/>
            <person name="Ma J."/>
        </authorList>
    </citation>
    <scope>NUCLEOTIDE SEQUENCE [LARGE SCALE GENOMIC DNA]</scope>
    <source>
        <strain evidence="4 5">JCM 3325</strain>
    </source>
</reference>
<dbReference type="EMBL" id="BAAARW010000011">
    <property type="protein sequence ID" value="GAA2415305.1"/>
    <property type="molecule type" value="Genomic_DNA"/>
</dbReference>
<gene>
    <name evidence="4" type="ORF">GCM10010191_26900</name>
</gene>
<keyword evidence="3" id="KW-0812">Transmembrane</keyword>
<evidence type="ECO:0008006" key="6">
    <source>
        <dbReference type="Google" id="ProtNLM"/>
    </source>
</evidence>
<dbReference type="Proteomes" id="UP001501231">
    <property type="component" value="Unassembled WGS sequence"/>
</dbReference>
<name>A0ABN3IXL5_9ACTN</name>
<sequence>MMISLLAWAAGALYAVTLWAILHSCRRGPFGPADRVTLARAVLTGVVTALVVDGSAVAALTATAAVALALDWVDGQVARRTGTVSSFGARFDMETDAFLVLVLSVHVATSLGWWVPLIGAMRYAFVAASWSLPWLRGSLPPSFARKTVAAIQGIVLAAAGSGAIARPVAAAAVAAALGALLWSFGRDVRWLWHDARDARDGDARGTVAEELPEKVPAS</sequence>
<dbReference type="InterPro" id="IPR048254">
    <property type="entry name" value="CDP_ALCOHOL_P_TRANSF_CS"/>
</dbReference>
<evidence type="ECO:0000256" key="3">
    <source>
        <dbReference type="SAM" id="Phobius"/>
    </source>
</evidence>
<evidence type="ECO:0000256" key="2">
    <source>
        <dbReference type="RuleBase" id="RU003750"/>
    </source>
</evidence>
<comment type="caution">
    <text evidence="4">The sequence shown here is derived from an EMBL/GenBank/DDBJ whole genome shotgun (WGS) entry which is preliminary data.</text>
</comment>
<dbReference type="InterPro" id="IPR043130">
    <property type="entry name" value="CDP-OH_PTrfase_TM_dom"/>
</dbReference>
<evidence type="ECO:0000313" key="4">
    <source>
        <dbReference type="EMBL" id="GAA2415305.1"/>
    </source>
</evidence>
<comment type="similarity">
    <text evidence="2">Belongs to the CDP-alcohol phosphatidyltransferase class-I family.</text>
</comment>
<proteinExistence type="inferred from homology"/>
<protein>
    <recommendedName>
        <fullName evidence="6">CDP-alcohol phosphatidyltransferase family protein</fullName>
    </recommendedName>
</protein>
<dbReference type="Pfam" id="PF01066">
    <property type="entry name" value="CDP-OH_P_transf"/>
    <property type="match status" value="1"/>
</dbReference>